<dbReference type="PROSITE" id="PS50110">
    <property type="entry name" value="RESPONSE_REGULATORY"/>
    <property type="match status" value="1"/>
</dbReference>
<gene>
    <name evidence="11" type="ORF">EYB31_06295</name>
</gene>
<dbReference type="InterPro" id="IPR011006">
    <property type="entry name" value="CheY-like_superfamily"/>
</dbReference>
<keyword evidence="7" id="KW-0804">Transcription</keyword>
<evidence type="ECO:0000259" key="9">
    <source>
        <dbReference type="PROSITE" id="PS01124"/>
    </source>
</evidence>
<evidence type="ECO:0000256" key="5">
    <source>
        <dbReference type="ARBA" id="ARBA00023015"/>
    </source>
</evidence>
<dbReference type="SMART" id="SM00448">
    <property type="entry name" value="REC"/>
    <property type="match status" value="1"/>
</dbReference>
<evidence type="ECO:0000256" key="6">
    <source>
        <dbReference type="ARBA" id="ARBA00023125"/>
    </source>
</evidence>
<dbReference type="GO" id="GO:0005737">
    <property type="term" value="C:cytoplasm"/>
    <property type="evidence" value="ECO:0007669"/>
    <property type="project" value="UniProtKB-SubCell"/>
</dbReference>
<dbReference type="SUPFAM" id="SSF46689">
    <property type="entry name" value="Homeodomain-like"/>
    <property type="match status" value="2"/>
</dbReference>
<evidence type="ECO:0000256" key="1">
    <source>
        <dbReference type="ARBA" id="ARBA00004496"/>
    </source>
</evidence>
<dbReference type="InterPro" id="IPR001789">
    <property type="entry name" value="Sig_transdc_resp-reg_receiver"/>
</dbReference>
<dbReference type="GO" id="GO:0000160">
    <property type="term" value="P:phosphorelay signal transduction system"/>
    <property type="evidence" value="ECO:0007669"/>
    <property type="project" value="UniProtKB-KW"/>
</dbReference>
<dbReference type="OrthoDB" id="9794370at2"/>
<evidence type="ECO:0000256" key="7">
    <source>
        <dbReference type="ARBA" id="ARBA00023163"/>
    </source>
</evidence>
<dbReference type="GO" id="GO:0043565">
    <property type="term" value="F:sequence-specific DNA binding"/>
    <property type="evidence" value="ECO:0007669"/>
    <property type="project" value="InterPro"/>
</dbReference>
<dbReference type="AlphaFoldDB" id="A0A4Q9DWP4"/>
<dbReference type="InterPro" id="IPR051552">
    <property type="entry name" value="HptR"/>
</dbReference>
<evidence type="ECO:0000256" key="4">
    <source>
        <dbReference type="ARBA" id="ARBA00023012"/>
    </source>
</evidence>
<feature type="domain" description="HTH araC/xylS-type" evidence="9">
    <location>
        <begin position="437"/>
        <end position="535"/>
    </location>
</feature>
<keyword evidence="2" id="KW-0963">Cytoplasm</keyword>
<dbReference type="RefSeq" id="WP_131012429.1">
    <property type="nucleotide sequence ID" value="NZ_SIRE01000004.1"/>
</dbReference>
<dbReference type="SMART" id="SM00342">
    <property type="entry name" value="HTH_ARAC"/>
    <property type="match status" value="1"/>
</dbReference>
<evidence type="ECO:0000256" key="3">
    <source>
        <dbReference type="ARBA" id="ARBA00022553"/>
    </source>
</evidence>
<reference evidence="11 12" key="1">
    <citation type="submission" date="2019-02" db="EMBL/GenBank/DDBJ databases">
        <title>Paenibacillus sp. nov., isolated from surface-sterilized tissue of Thalictrum simplex L.</title>
        <authorList>
            <person name="Tuo L."/>
        </authorList>
    </citation>
    <scope>NUCLEOTIDE SEQUENCE [LARGE SCALE GENOMIC DNA]</scope>
    <source>
        <strain evidence="11 12">N2SHLJ1</strain>
    </source>
</reference>
<name>A0A4Q9DWP4_9BACL</name>
<keyword evidence="6" id="KW-0238">DNA-binding</keyword>
<dbReference type="Pfam" id="PF00072">
    <property type="entry name" value="Response_reg"/>
    <property type="match status" value="1"/>
</dbReference>
<evidence type="ECO:0000259" key="10">
    <source>
        <dbReference type="PROSITE" id="PS50110"/>
    </source>
</evidence>
<dbReference type="InterPro" id="IPR018060">
    <property type="entry name" value="HTH_AraC"/>
</dbReference>
<dbReference type="SUPFAM" id="SSF52172">
    <property type="entry name" value="CheY-like"/>
    <property type="match status" value="1"/>
</dbReference>
<feature type="modified residue" description="4-aspartylphosphate" evidence="8">
    <location>
        <position position="55"/>
    </location>
</feature>
<dbReference type="PANTHER" id="PTHR42713:SF3">
    <property type="entry name" value="TRANSCRIPTIONAL REGULATORY PROTEIN HPTR"/>
    <property type="match status" value="1"/>
</dbReference>
<keyword evidence="4" id="KW-0902">Two-component regulatory system</keyword>
<keyword evidence="3 8" id="KW-0597">Phosphoprotein</keyword>
<dbReference type="InterPro" id="IPR009057">
    <property type="entry name" value="Homeodomain-like_sf"/>
</dbReference>
<dbReference type="GO" id="GO:0003700">
    <property type="term" value="F:DNA-binding transcription factor activity"/>
    <property type="evidence" value="ECO:0007669"/>
    <property type="project" value="InterPro"/>
</dbReference>
<accession>A0A4Q9DWP4</accession>
<proteinExistence type="predicted"/>
<dbReference type="Pfam" id="PF12833">
    <property type="entry name" value="HTH_18"/>
    <property type="match status" value="1"/>
</dbReference>
<keyword evidence="12" id="KW-1185">Reference proteome</keyword>
<feature type="domain" description="Response regulatory" evidence="10">
    <location>
        <begin position="3"/>
        <end position="120"/>
    </location>
</feature>
<protein>
    <submittedName>
        <fullName evidence="11">Response regulator</fullName>
    </submittedName>
</protein>
<dbReference type="Gene3D" id="3.40.50.2300">
    <property type="match status" value="1"/>
</dbReference>
<keyword evidence="5" id="KW-0805">Transcription regulation</keyword>
<dbReference type="Proteomes" id="UP000293142">
    <property type="component" value="Unassembled WGS sequence"/>
</dbReference>
<evidence type="ECO:0000313" key="12">
    <source>
        <dbReference type="Proteomes" id="UP000293142"/>
    </source>
</evidence>
<organism evidence="11 12">
    <name type="scientific">Paenibacillus thalictri</name>
    <dbReference type="NCBI Taxonomy" id="2527873"/>
    <lineage>
        <taxon>Bacteria</taxon>
        <taxon>Bacillati</taxon>
        <taxon>Bacillota</taxon>
        <taxon>Bacilli</taxon>
        <taxon>Bacillales</taxon>
        <taxon>Paenibacillaceae</taxon>
        <taxon>Paenibacillus</taxon>
    </lineage>
</organism>
<dbReference type="InterPro" id="IPR020449">
    <property type="entry name" value="Tscrpt_reg_AraC-type_HTH"/>
</dbReference>
<comment type="subcellular location">
    <subcellularLocation>
        <location evidence="1">Cytoplasm</location>
    </subcellularLocation>
</comment>
<dbReference type="PROSITE" id="PS01124">
    <property type="entry name" value="HTH_ARAC_FAMILY_2"/>
    <property type="match status" value="1"/>
</dbReference>
<dbReference type="PANTHER" id="PTHR42713">
    <property type="entry name" value="HISTIDINE KINASE-RELATED"/>
    <property type="match status" value="1"/>
</dbReference>
<evidence type="ECO:0000313" key="11">
    <source>
        <dbReference type="EMBL" id="TBL80826.1"/>
    </source>
</evidence>
<evidence type="ECO:0000256" key="8">
    <source>
        <dbReference type="PROSITE-ProRule" id="PRU00169"/>
    </source>
</evidence>
<dbReference type="PRINTS" id="PR00032">
    <property type="entry name" value="HTHARAC"/>
</dbReference>
<dbReference type="Gene3D" id="1.10.10.60">
    <property type="entry name" value="Homeodomain-like"/>
    <property type="match status" value="2"/>
</dbReference>
<comment type="caution">
    <text evidence="11">The sequence shown here is derived from an EMBL/GenBank/DDBJ whole genome shotgun (WGS) entry which is preliminary data.</text>
</comment>
<evidence type="ECO:0000256" key="2">
    <source>
        <dbReference type="ARBA" id="ARBA00022490"/>
    </source>
</evidence>
<dbReference type="EMBL" id="SIRE01000004">
    <property type="protein sequence ID" value="TBL80826.1"/>
    <property type="molecule type" value="Genomic_DNA"/>
</dbReference>
<sequence length="539" mass="61937">MLKALIVEDEMIVRVGIKSMIPWSALGYELIGEAANGLQALELIGQYVPDVVLTDIQMPVMNGIELMKQLRETYPQIQVIILSVHHDFEYVQQALKLGAVDYILKLSMQPQELQTLLTRVRDNLLKRKEAEQSEAQKSQMIHVSSQVMRRKMIVDALEGKLHTPEQWAAAVKDWVIPLRDSIGLMAIRIRGLDKEHHPKSLANKDLTTFAVSNIALEILRTEGGGDVVVDDQGIVVLLFNCAELAVWESQSRVIADRIRVSVGQYLKFSVSIGIAHRLAIPPAFAEIYRLAILALEYTFYFSEPAIVTSDEAATDPDQVISLTEEEVKHIEHQLLLEDKESLQRIVRGIMERSLNQTVEVRRVRVFFDDLMLPFSRQLKRVGLSLIDLPEFQGYHPSEAIRNIDTLAEMQMWFLGWIGFYIDFYKEQAGKTMRSEIREAQAYINRNYRQKITVSDIAASIGLSESYLSHLYKKETGENLIDYLTKYRLEQAEQLLRNSDLRTYEIAERVGFADSNYFSRQFKRYIGMNPLDYRNQFTKK</sequence>
<dbReference type="CDD" id="cd17536">
    <property type="entry name" value="REC_YesN-like"/>
    <property type="match status" value="1"/>
</dbReference>